<evidence type="ECO:0000256" key="6">
    <source>
        <dbReference type="ARBA" id="ARBA00022967"/>
    </source>
</evidence>
<keyword evidence="8" id="KW-0472">Membrane</keyword>
<dbReference type="Proteomes" id="UP000177042">
    <property type="component" value="Unassembled WGS sequence"/>
</dbReference>
<keyword evidence="4" id="KW-0547">Nucleotide-binding</keyword>
<dbReference type="Gene3D" id="3.40.50.300">
    <property type="entry name" value="P-loop containing nucleotide triphosphate hydrolases"/>
    <property type="match status" value="1"/>
</dbReference>
<dbReference type="PANTHER" id="PTHR15184:SF71">
    <property type="entry name" value="ATP SYNTHASE SUBUNIT BETA, MITOCHONDRIAL"/>
    <property type="match status" value="1"/>
</dbReference>
<evidence type="ECO:0000256" key="1">
    <source>
        <dbReference type="ARBA" id="ARBA00004370"/>
    </source>
</evidence>
<dbReference type="SUPFAM" id="SSF52540">
    <property type="entry name" value="P-loop containing nucleoside triphosphate hydrolases"/>
    <property type="match status" value="1"/>
</dbReference>
<dbReference type="InterPro" id="IPR027417">
    <property type="entry name" value="P-loop_NTPase"/>
</dbReference>
<keyword evidence="7" id="KW-0406">Ion transport</keyword>
<evidence type="ECO:0000256" key="8">
    <source>
        <dbReference type="ARBA" id="ARBA00023136"/>
    </source>
</evidence>
<evidence type="ECO:0000313" key="13">
    <source>
        <dbReference type="EMBL" id="OGE25583.1"/>
    </source>
</evidence>
<sequence>MAEEHSIQQAKGVVSAINGQIAIVEIDSENFPKLNEILTCPTDPAVILEVFYESKAATYCLILSSPDKLYRSMQLIGTESELKVPVGAPVLGRVIDLFGAVRDNGKPLPPLPRVNRVSIYSKAPSLNIVKSGYNLLQTGIKAIDFLTPIQKGGKAGFIGGAGVGKTILLTELMHNITQSRNPGLDKDKPGLSEAKQIYSIFAGVGERIREGQELVQRLKESNVLDKTVIILGQMNENAAIRFRVALAAAAQAEYFRDQLKGDVLFFIDNMFRFVQAGNEVATLLGTIPSEQAYQATLQTEISSLEDRLISTENGSITSFQNVYVPADEITDAGVNAIMSLLDTAIVLSRSVAQKGMYPPIDYSQSSSSTLTKAFLGEAHFKALTVFQQLLVNHDKLAHIVAIVGESEISPENRLLYNRAKKIINYLTQPFFTTEQQTGKKGVYVPLATTVKDIEMILSGTLDNIPADKFMNIGSLAEAKII</sequence>
<organism evidence="13 14">
    <name type="scientific">Candidatus Daviesbacteria bacterium RIFCSPHIGHO2_02_FULL_39_12</name>
    <dbReference type="NCBI Taxonomy" id="1797770"/>
    <lineage>
        <taxon>Bacteria</taxon>
        <taxon>Candidatus Daviesiibacteriota</taxon>
    </lineage>
</organism>
<dbReference type="InterPro" id="IPR000194">
    <property type="entry name" value="ATPase_F1/V1/A1_a/bsu_nucl-bd"/>
</dbReference>
<comment type="subcellular location">
    <subcellularLocation>
        <location evidence="1">Membrane</location>
    </subcellularLocation>
</comment>
<comment type="caution">
    <text evidence="13">The sequence shown here is derived from an EMBL/GenBank/DDBJ whole genome shotgun (WGS) entry which is preliminary data.</text>
</comment>
<evidence type="ECO:0000259" key="11">
    <source>
        <dbReference type="Pfam" id="PF00006"/>
    </source>
</evidence>
<keyword evidence="3" id="KW-0813">Transport</keyword>
<dbReference type="SUPFAM" id="SSF47917">
    <property type="entry name" value="C-terminal domain of alpha and beta subunits of F1 ATP synthase"/>
    <property type="match status" value="1"/>
</dbReference>
<feature type="domain" description="ATPase F1/V1/A1 complex alpha/beta subunit nucleotide-binding" evidence="11">
    <location>
        <begin position="139"/>
        <end position="367"/>
    </location>
</feature>
<keyword evidence="6" id="KW-1278">Translocase</keyword>
<dbReference type="GO" id="GO:0046933">
    <property type="term" value="F:proton-transporting ATP synthase activity, rotational mechanism"/>
    <property type="evidence" value="ECO:0007669"/>
    <property type="project" value="TreeGrafter"/>
</dbReference>
<evidence type="ECO:0000256" key="5">
    <source>
        <dbReference type="ARBA" id="ARBA00022840"/>
    </source>
</evidence>
<evidence type="ECO:0000256" key="10">
    <source>
        <dbReference type="ARBA" id="ARBA00023310"/>
    </source>
</evidence>
<gene>
    <name evidence="13" type="ORF">A3C26_03490</name>
</gene>
<evidence type="ECO:0000256" key="3">
    <source>
        <dbReference type="ARBA" id="ARBA00022448"/>
    </source>
</evidence>
<proteinExistence type="inferred from homology"/>
<feature type="domain" description="ATP synthase A/B type C-terminal" evidence="12">
    <location>
        <begin position="374"/>
        <end position="453"/>
    </location>
</feature>
<comment type="similarity">
    <text evidence="2">Belongs to the ATPase alpha/beta chains family.</text>
</comment>
<reference evidence="13 14" key="1">
    <citation type="journal article" date="2016" name="Nat. Commun.">
        <title>Thousands of microbial genomes shed light on interconnected biogeochemical processes in an aquifer system.</title>
        <authorList>
            <person name="Anantharaman K."/>
            <person name="Brown C.T."/>
            <person name="Hug L.A."/>
            <person name="Sharon I."/>
            <person name="Castelle C.J."/>
            <person name="Probst A.J."/>
            <person name="Thomas B.C."/>
            <person name="Singh A."/>
            <person name="Wilkins M.J."/>
            <person name="Karaoz U."/>
            <person name="Brodie E.L."/>
            <person name="Williams K.H."/>
            <person name="Hubbard S.S."/>
            <person name="Banfield J.F."/>
        </authorList>
    </citation>
    <scope>NUCLEOTIDE SEQUENCE [LARGE SCALE GENOMIC DNA]</scope>
</reference>
<dbReference type="InterPro" id="IPR020003">
    <property type="entry name" value="ATPase_a/bsu_AS"/>
</dbReference>
<evidence type="ECO:0000256" key="2">
    <source>
        <dbReference type="ARBA" id="ARBA00008936"/>
    </source>
</evidence>
<keyword evidence="5" id="KW-0067">ATP-binding</keyword>
<evidence type="ECO:0000259" key="12">
    <source>
        <dbReference type="Pfam" id="PF22919"/>
    </source>
</evidence>
<dbReference type="AlphaFoldDB" id="A0A1F5JAF9"/>
<keyword evidence="9" id="KW-0139">CF(1)</keyword>
<accession>A0A1F5JAF9</accession>
<dbReference type="Pfam" id="PF00006">
    <property type="entry name" value="ATP-synt_ab"/>
    <property type="match status" value="1"/>
</dbReference>
<dbReference type="Gene3D" id="1.10.1140.10">
    <property type="entry name" value="Bovine Mitochondrial F1-atpase, Atp Synthase Beta Chain, Chain D, domain 3"/>
    <property type="match status" value="1"/>
</dbReference>
<dbReference type="EMBL" id="MFCX01000023">
    <property type="protein sequence ID" value="OGE25583.1"/>
    <property type="molecule type" value="Genomic_DNA"/>
</dbReference>
<dbReference type="PANTHER" id="PTHR15184">
    <property type="entry name" value="ATP SYNTHASE"/>
    <property type="match status" value="1"/>
</dbReference>
<protein>
    <submittedName>
        <fullName evidence="13">Uncharacterized protein</fullName>
    </submittedName>
</protein>
<dbReference type="Pfam" id="PF22919">
    <property type="entry name" value="ATP-synt_VA_C"/>
    <property type="match status" value="1"/>
</dbReference>
<name>A0A1F5JAF9_9BACT</name>
<evidence type="ECO:0000256" key="4">
    <source>
        <dbReference type="ARBA" id="ARBA00022741"/>
    </source>
</evidence>
<dbReference type="InterPro" id="IPR055190">
    <property type="entry name" value="ATP-synt_VA_C"/>
</dbReference>
<dbReference type="InterPro" id="IPR024034">
    <property type="entry name" value="ATPase_F1/V1_b/a_C"/>
</dbReference>
<keyword evidence="10" id="KW-0066">ATP synthesis</keyword>
<evidence type="ECO:0000313" key="14">
    <source>
        <dbReference type="Proteomes" id="UP000177042"/>
    </source>
</evidence>
<dbReference type="GO" id="GO:0005524">
    <property type="term" value="F:ATP binding"/>
    <property type="evidence" value="ECO:0007669"/>
    <property type="project" value="UniProtKB-KW"/>
</dbReference>
<evidence type="ECO:0000256" key="9">
    <source>
        <dbReference type="ARBA" id="ARBA00023196"/>
    </source>
</evidence>
<dbReference type="InterPro" id="IPR050053">
    <property type="entry name" value="ATPase_alpha/beta_chains"/>
</dbReference>
<dbReference type="GO" id="GO:0045259">
    <property type="term" value="C:proton-transporting ATP synthase complex"/>
    <property type="evidence" value="ECO:0007669"/>
    <property type="project" value="UniProtKB-KW"/>
</dbReference>
<dbReference type="PROSITE" id="PS00152">
    <property type="entry name" value="ATPASE_ALPHA_BETA"/>
    <property type="match status" value="1"/>
</dbReference>
<evidence type="ECO:0000256" key="7">
    <source>
        <dbReference type="ARBA" id="ARBA00023065"/>
    </source>
</evidence>